<dbReference type="SUPFAM" id="SSF48065">
    <property type="entry name" value="DBL homology domain (DH-domain)"/>
    <property type="match status" value="1"/>
</dbReference>
<dbReference type="InterPro" id="IPR035899">
    <property type="entry name" value="DBL_dom_sf"/>
</dbReference>
<name>A0A4P9XGS8_9FUNG</name>
<keyword evidence="5" id="KW-1185">Reference proteome</keyword>
<feature type="region of interest" description="Disordered" evidence="1">
    <location>
        <begin position="210"/>
        <end position="261"/>
    </location>
</feature>
<dbReference type="InterPro" id="IPR000219">
    <property type="entry name" value="DH_dom"/>
</dbReference>
<dbReference type="Gene3D" id="1.20.900.10">
    <property type="entry name" value="Dbl homology (DH) domain"/>
    <property type="match status" value="1"/>
</dbReference>
<dbReference type="InterPro" id="IPR001849">
    <property type="entry name" value="PH_domain"/>
</dbReference>
<dbReference type="SMART" id="SM00233">
    <property type="entry name" value="PH"/>
    <property type="match status" value="1"/>
</dbReference>
<organism evidence="4 5">
    <name type="scientific">Thamnocephalis sphaerospora</name>
    <dbReference type="NCBI Taxonomy" id="78915"/>
    <lineage>
        <taxon>Eukaryota</taxon>
        <taxon>Fungi</taxon>
        <taxon>Fungi incertae sedis</taxon>
        <taxon>Zoopagomycota</taxon>
        <taxon>Zoopagomycotina</taxon>
        <taxon>Zoopagomycetes</taxon>
        <taxon>Zoopagales</taxon>
        <taxon>Sigmoideomycetaceae</taxon>
        <taxon>Thamnocephalis</taxon>
    </lineage>
</organism>
<dbReference type="AlphaFoldDB" id="A0A4P9XGS8"/>
<gene>
    <name evidence="4" type="ORF">THASP1DRAFT_26569</name>
</gene>
<feature type="domain" description="DH" evidence="3">
    <location>
        <begin position="255"/>
        <end position="448"/>
    </location>
</feature>
<dbReference type="Pfam" id="PF00621">
    <property type="entry name" value="RhoGEF"/>
    <property type="match status" value="1"/>
</dbReference>
<dbReference type="Gene3D" id="2.30.29.30">
    <property type="entry name" value="Pleckstrin-homology domain (PH domain)/Phosphotyrosine-binding domain (PTB)"/>
    <property type="match status" value="1"/>
</dbReference>
<evidence type="ECO:0000259" key="2">
    <source>
        <dbReference type="PROSITE" id="PS50003"/>
    </source>
</evidence>
<dbReference type="Proteomes" id="UP000271241">
    <property type="component" value="Unassembled WGS sequence"/>
</dbReference>
<proteinExistence type="predicted"/>
<dbReference type="OrthoDB" id="660555at2759"/>
<dbReference type="PROSITE" id="PS50010">
    <property type="entry name" value="DH_2"/>
    <property type="match status" value="1"/>
</dbReference>
<dbReference type="PANTHER" id="PTHR12673">
    <property type="entry name" value="FACIOGENITAL DYSPLASIA PROTEIN"/>
    <property type="match status" value="1"/>
</dbReference>
<feature type="compositionally biased region" description="Polar residues" evidence="1">
    <location>
        <begin position="82"/>
        <end position="100"/>
    </location>
</feature>
<dbReference type="InterPro" id="IPR055251">
    <property type="entry name" value="SOS1_NGEF_PH"/>
</dbReference>
<evidence type="ECO:0008006" key="6">
    <source>
        <dbReference type="Google" id="ProtNLM"/>
    </source>
</evidence>
<dbReference type="SUPFAM" id="SSF50729">
    <property type="entry name" value="PH domain-like"/>
    <property type="match status" value="1"/>
</dbReference>
<feature type="region of interest" description="Disordered" evidence="1">
    <location>
        <begin position="634"/>
        <end position="664"/>
    </location>
</feature>
<reference evidence="5" key="1">
    <citation type="journal article" date="2018" name="Nat. Microbiol.">
        <title>Leveraging single-cell genomics to expand the fungal tree of life.</title>
        <authorList>
            <person name="Ahrendt S.R."/>
            <person name="Quandt C.A."/>
            <person name="Ciobanu D."/>
            <person name="Clum A."/>
            <person name="Salamov A."/>
            <person name="Andreopoulos B."/>
            <person name="Cheng J.F."/>
            <person name="Woyke T."/>
            <person name="Pelin A."/>
            <person name="Henrissat B."/>
            <person name="Reynolds N.K."/>
            <person name="Benny G.L."/>
            <person name="Smith M.E."/>
            <person name="James T.Y."/>
            <person name="Grigoriev I.V."/>
        </authorList>
    </citation>
    <scope>NUCLEOTIDE SEQUENCE [LARGE SCALE GENOMIC DNA]</scope>
    <source>
        <strain evidence="5">RSA 1356</strain>
    </source>
</reference>
<feature type="region of interest" description="Disordered" evidence="1">
    <location>
        <begin position="15"/>
        <end position="59"/>
    </location>
</feature>
<dbReference type="PROSITE" id="PS50003">
    <property type="entry name" value="PH_DOMAIN"/>
    <property type="match status" value="1"/>
</dbReference>
<feature type="domain" description="PH" evidence="2">
    <location>
        <begin position="478"/>
        <end position="576"/>
    </location>
</feature>
<feature type="compositionally biased region" description="Polar residues" evidence="1">
    <location>
        <begin position="140"/>
        <end position="150"/>
    </location>
</feature>
<dbReference type="Pfam" id="PF22697">
    <property type="entry name" value="SOS1_NGEF_PH"/>
    <property type="match status" value="1"/>
</dbReference>
<dbReference type="EMBL" id="KZ993408">
    <property type="protein sequence ID" value="RKP04854.1"/>
    <property type="molecule type" value="Genomic_DNA"/>
</dbReference>
<sequence length="734" mass="81115">MVNSEAAADLMSLASSNANVKSGSNSRSRRSSNARSFVAGGSRSRGNSVSKQPSASPYGLAPVTPLYTGAFSPLIYGKGAATNKQMSSPLSKAIDSTTGTGAAMTRPRAMTDDNKPNMYLANGWSSTPHQDARLTPGASPFQTPVLSATPSELPLPPKTRNEAALRQGHIRQSSASSLAFNRKAYLAHRASQYKTPGVPPLPPRYEDIAGDGRKPMPSGLANGKPFGIDSTTASASAPSNSTPLAEPAQRRPSLSESDYLPSMTNIGNTTYTAVLDVIDDYRDAWLGEDEEELEQLEEDRRAALCDLIVNERKYLLPLHEDLLKDLQWTAANHVQIGSMEDVALAFMKHIPNFRHYLTYLRDYPDALALLDQLQSQNSHFRRALETCSINAGHVNLRAYLGNPKDRIPRYHTFLLRMLELYTPQDPEYVGFVECLQHMQYVNEEVVRIMSLTQQREAVFQIQSSLIGFNDILVTASRRLVYHGNLNIVSQATSKMEQRCAFLFNDILLLTKEQENGTYEFKSRMELRGAEIHDLQDSAKTRNVFVVCTESMNECYLQAETPEARRRWLHYLREVTRDPLAVGPPVPYDSEASAMGRSLLNTSTAFGWNTSDDVEDSIEVSQLFDSADQSTHNASGWSWLSRSRNSSQFTPTQTGSPADPLSPNTPTMRMPMYPQNAQQRSEPCTPKAALHARMGAALRTKQDNRTFERRRAASNTAGVLADQGIYAPVAGTAIF</sequence>
<evidence type="ECO:0000259" key="3">
    <source>
        <dbReference type="PROSITE" id="PS50010"/>
    </source>
</evidence>
<accession>A0A4P9XGS8</accession>
<dbReference type="InterPro" id="IPR011993">
    <property type="entry name" value="PH-like_dom_sf"/>
</dbReference>
<feature type="compositionally biased region" description="Polar residues" evidence="1">
    <location>
        <begin position="44"/>
        <end position="55"/>
    </location>
</feature>
<evidence type="ECO:0000313" key="4">
    <source>
        <dbReference type="EMBL" id="RKP04854.1"/>
    </source>
</evidence>
<dbReference type="STRING" id="78915.A0A4P9XGS8"/>
<evidence type="ECO:0000313" key="5">
    <source>
        <dbReference type="Proteomes" id="UP000271241"/>
    </source>
</evidence>
<evidence type="ECO:0000256" key="1">
    <source>
        <dbReference type="SAM" id="MobiDB-lite"/>
    </source>
</evidence>
<feature type="region of interest" description="Disordered" evidence="1">
    <location>
        <begin position="81"/>
        <end position="156"/>
    </location>
</feature>
<dbReference type="CDD" id="cd00821">
    <property type="entry name" value="PH"/>
    <property type="match status" value="1"/>
</dbReference>
<feature type="compositionally biased region" description="Polar residues" evidence="1">
    <location>
        <begin position="252"/>
        <end position="261"/>
    </location>
</feature>
<feature type="compositionally biased region" description="Low complexity" evidence="1">
    <location>
        <begin position="230"/>
        <end position="243"/>
    </location>
</feature>
<dbReference type="PANTHER" id="PTHR12673:SF159">
    <property type="entry name" value="LD03170P"/>
    <property type="match status" value="1"/>
</dbReference>
<protein>
    <recommendedName>
        <fullName evidence="6">DH domain-containing protein</fullName>
    </recommendedName>
</protein>
<dbReference type="GO" id="GO:0005737">
    <property type="term" value="C:cytoplasm"/>
    <property type="evidence" value="ECO:0007669"/>
    <property type="project" value="TreeGrafter"/>
</dbReference>
<dbReference type="InterPro" id="IPR051092">
    <property type="entry name" value="FYVE_RhoGEF_PH"/>
</dbReference>
<dbReference type="GO" id="GO:0005085">
    <property type="term" value="F:guanyl-nucleotide exchange factor activity"/>
    <property type="evidence" value="ECO:0007669"/>
    <property type="project" value="InterPro"/>
</dbReference>